<keyword evidence="2" id="KW-0472">Membrane</keyword>
<proteinExistence type="predicted"/>
<sequence>MRPTDPTTCRDLLAAIWRPVARRRRTDQSGLALLDVLLGMAIFSLIAVIAVQSMGHVRARAYVTRVVSDAMQVALGIEGYMTDAGQLPAALADGPANSDDTQVTTGDLGVNLSTGAAIRSYTVAEDGDNYSVCVDHTDSQAWAFYDSAADGITGSGIGIGTSETCTANLKDGDEDGDDEPTPTPTPTLAACTVGISSHIGFSPDAGATWETSYLIRSYSPEDCDRTALYSAIEGHIRSQHPAANPSGTRPTTVDPANDAGWQGNILGTLIPSEFMAGVQSWLAGAHPDVVVEIHWDDAGSGGSGGSGSGGDGADADDDGFSLAEETAMGSDPNDASSPWAGGRNGDADGDGHSNWVEFEAGGHTAVTDPAVLGTGGGGEGGQTATLIAATVAPNGGGTLITVTGTGMRSLVAGKASFAGMTQSVVINVSDDSTLTFSGPPAGFSTTLGMGDLSFVGVDAAGKLTAPLLITV</sequence>
<dbReference type="Gene3D" id="3.30.700.10">
    <property type="entry name" value="Glycoprotein, Type 4 Pilin"/>
    <property type="match status" value="1"/>
</dbReference>
<dbReference type="Proteomes" id="UP001204524">
    <property type="component" value="Unassembled WGS sequence"/>
</dbReference>
<dbReference type="RefSeq" id="WP_254179587.1">
    <property type="nucleotide sequence ID" value="NZ_JANARS010000001.1"/>
</dbReference>
<feature type="region of interest" description="Disordered" evidence="1">
    <location>
        <begin position="236"/>
        <end position="259"/>
    </location>
</feature>
<dbReference type="EMBL" id="JANARS010000001">
    <property type="protein sequence ID" value="MCP3420343.1"/>
    <property type="molecule type" value="Genomic_DNA"/>
</dbReference>
<protein>
    <submittedName>
        <fullName evidence="3">Type II secretion system GspH family protein</fullName>
    </submittedName>
</protein>
<evidence type="ECO:0000256" key="2">
    <source>
        <dbReference type="SAM" id="Phobius"/>
    </source>
</evidence>
<dbReference type="SUPFAM" id="SSF54523">
    <property type="entry name" value="Pili subunits"/>
    <property type="match status" value="1"/>
</dbReference>
<evidence type="ECO:0000313" key="4">
    <source>
        <dbReference type="Proteomes" id="UP001204524"/>
    </source>
</evidence>
<feature type="transmembrane region" description="Helical" evidence="2">
    <location>
        <begin position="31"/>
        <end position="51"/>
    </location>
</feature>
<reference evidence="3 4" key="1">
    <citation type="submission" date="2022-06" db="EMBL/GenBank/DDBJ databases">
        <authorList>
            <person name="So Y."/>
        </authorList>
    </citation>
    <scope>NUCLEOTIDE SEQUENCE [LARGE SCALE GENOMIC DNA]</scope>
    <source>
        <strain evidence="3 4">STR3</strain>
    </source>
</reference>
<keyword evidence="2" id="KW-0812">Transmembrane</keyword>
<feature type="compositionally biased region" description="Gly residues" evidence="1">
    <location>
        <begin position="299"/>
        <end position="312"/>
    </location>
</feature>
<accession>A0ABT1KRH2</accession>
<keyword evidence="2" id="KW-1133">Transmembrane helix</keyword>
<keyword evidence="4" id="KW-1185">Reference proteome</keyword>
<gene>
    <name evidence="3" type="ORF">NCI01_00900</name>
</gene>
<feature type="region of interest" description="Disordered" evidence="1">
    <location>
        <begin position="295"/>
        <end position="351"/>
    </location>
</feature>
<comment type="caution">
    <text evidence="3">The sequence shown here is derived from an EMBL/GenBank/DDBJ whole genome shotgun (WGS) entry which is preliminary data.</text>
</comment>
<evidence type="ECO:0000256" key="1">
    <source>
        <dbReference type="SAM" id="MobiDB-lite"/>
    </source>
</evidence>
<organism evidence="3 4">
    <name type="scientific">Nocardioides pinisoli</name>
    <dbReference type="NCBI Taxonomy" id="2950279"/>
    <lineage>
        <taxon>Bacteria</taxon>
        <taxon>Bacillati</taxon>
        <taxon>Actinomycetota</taxon>
        <taxon>Actinomycetes</taxon>
        <taxon>Propionibacteriales</taxon>
        <taxon>Nocardioidaceae</taxon>
        <taxon>Nocardioides</taxon>
    </lineage>
</organism>
<evidence type="ECO:0000313" key="3">
    <source>
        <dbReference type="EMBL" id="MCP3420343.1"/>
    </source>
</evidence>
<name>A0ABT1KRH2_9ACTN</name>
<dbReference type="InterPro" id="IPR045584">
    <property type="entry name" value="Pilin-like"/>
</dbReference>